<organism evidence="1 2">
    <name type="scientific">Eretmocerus hayati</name>
    <dbReference type="NCBI Taxonomy" id="131215"/>
    <lineage>
        <taxon>Eukaryota</taxon>
        <taxon>Metazoa</taxon>
        <taxon>Ecdysozoa</taxon>
        <taxon>Arthropoda</taxon>
        <taxon>Hexapoda</taxon>
        <taxon>Insecta</taxon>
        <taxon>Pterygota</taxon>
        <taxon>Neoptera</taxon>
        <taxon>Endopterygota</taxon>
        <taxon>Hymenoptera</taxon>
        <taxon>Apocrita</taxon>
        <taxon>Proctotrupomorpha</taxon>
        <taxon>Chalcidoidea</taxon>
        <taxon>Aphelinidae</taxon>
        <taxon>Aphelininae</taxon>
        <taxon>Eretmocerus</taxon>
    </lineage>
</organism>
<gene>
    <name evidence="1" type="ORF">QAD02_008394</name>
</gene>
<dbReference type="Proteomes" id="UP001239111">
    <property type="component" value="Chromosome 4"/>
</dbReference>
<dbReference type="EMBL" id="CM056744">
    <property type="protein sequence ID" value="KAJ8666732.1"/>
    <property type="molecule type" value="Genomic_DNA"/>
</dbReference>
<protein>
    <submittedName>
        <fullName evidence="1">Uncharacterized protein</fullName>
    </submittedName>
</protein>
<accession>A0ACC2N8R3</accession>
<name>A0ACC2N8R3_9HYME</name>
<evidence type="ECO:0000313" key="2">
    <source>
        <dbReference type="Proteomes" id="UP001239111"/>
    </source>
</evidence>
<evidence type="ECO:0000313" key="1">
    <source>
        <dbReference type="EMBL" id="KAJ8666732.1"/>
    </source>
</evidence>
<reference evidence="1" key="1">
    <citation type="submission" date="2023-04" db="EMBL/GenBank/DDBJ databases">
        <title>A chromosome-level genome assembly of the parasitoid wasp Eretmocerus hayati.</title>
        <authorList>
            <person name="Zhong Y."/>
            <person name="Liu S."/>
            <person name="Liu Y."/>
        </authorList>
    </citation>
    <scope>NUCLEOTIDE SEQUENCE</scope>
    <source>
        <strain evidence="1">ZJU_SS_LIU_2023</strain>
    </source>
</reference>
<sequence>MSGKTPSPSANPKKTSATLQGLKRSLSTGVSAPKQTKKEKANLTKPKVGLVVNSNVLKQFPQMPKSATSASAQRQSTSVLQKSHSMISNERQIPLMAKSVGGTAPNNTQKLTSFQTASGESFFLLPPSYQFIDNKTNSAGPGKPVRKITLGELKKSMPSLIPQLQNKTTVVEGSKTKDLADLKIMTMETITDDEAMCENGTEKCISEIISSILYDDESSKVIDETNFELQDNFHARDDLFDYDGVASDASRGVDFHVQSIEKVDVKDTAKITALEKLAHDQNCCCDGCHQLTLHLLNKINELTEEVKSLKLNIEKQNKSSSRVEKVFDLLPPLPINTHEDLLDFEEKLTVNTEENDSEKVQAQLKDKMSRYGGPTIWDAVKNIMPKIFTDELLDLCTWNVEKGGKIALGNAAFVTLMTDVILEMKLPEEKASIDDVNIKKSIHKWVSKSYNRTAKKRAKEAEKLSKNQ</sequence>
<proteinExistence type="predicted"/>
<keyword evidence="2" id="KW-1185">Reference proteome</keyword>
<comment type="caution">
    <text evidence="1">The sequence shown here is derived from an EMBL/GenBank/DDBJ whole genome shotgun (WGS) entry which is preliminary data.</text>
</comment>